<dbReference type="EC" id="6.1.1.9" evidence="1 9"/>
<dbReference type="Proteomes" id="UP001191019">
    <property type="component" value="Unassembled WGS sequence"/>
</dbReference>
<feature type="region of interest" description="Disordered" evidence="12">
    <location>
        <begin position="639"/>
        <end position="659"/>
    </location>
</feature>
<organism evidence="15 16">
    <name type="scientific">Candidatus Nanosyncoccus alces</name>
    <dbReference type="NCBI Taxonomy" id="2171997"/>
    <lineage>
        <taxon>Bacteria</taxon>
        <taxon>Candidatus Saccharimonadota</taxon>
        <taxon>Candidatus Nanosyncoccalia</taxon>
        <taxon>Candidatus Nanosyncoccales</taxon>
        <taxon>Candidatus Nanosyncoccaceae</taxon>
        <taxon>Candidatus Nanosyncoccus</taxon>
    </lineage>
</organism>
<feature type="coiled-coil region" evidence="11">
    <location>
        <begin position="874"/>
        <end position="929"/>
    </location>
</feature>
<dbReference type="SUPFAM" id="SSF47323">
    <property type="entry name" value="Anticodon-binding domain of a subclass of class I aminoacyl-tRNA synthetases"/>
    <property type="match status" value="1"/>
</dbReference>
<feature type="domain" description="Methionyl/Valyl/Leucyl/Isoleucyl-tRNA synthetase anticodon-binding" evidence="14">
    <location>
        <begin position="684"/>
        <end position="801"/>
    </location>
</feature>
<keyword evidence="11" id="KW-0175">Coiled coil</keyword>
<dbReference type="InterPro" id="IPR033705">
    <property type="entry name" value="Anticodon_Ia_Val"/>
</dbReference>
<dbReference type="PANTHER" id="PTHR11946:SF93">
    <property type="entry name" value="VALINE--TRNA LIGASE, CHLOROPLASTIC_MITOCHONDRIAL 2"/>
    <property type="match status" value="1"/>
</dbReference>
<dbReference type="GO" id="GO:0004832">
    <property type="term" value="F:valine-tRNA ligase activity"/>
    <property type="evidence" value="ECO:0007669"/>
    <property type="project" value="UniProtKB-EC"/>
</dbReference>
<evidence type="ECO:0000256" key="6">
    <source>
        <dbReference type="ARBA" id="ARBA00022917"/>
    </source>
</evidence>
<dbReference type="InterPro" id="IPR002300">
    <property type="entry name" value="aa-tRNA-synth_Ia"/>
</dbReference>
<keyword evidence="6 10" id="KW-0648">Protein biosynthesis</keyword>
<evidence type="ECO:0000256" key="11">
    <source>
        <dbReference type="SAM" id="Coils"/>
    </source>
</evidence>
<dbReference type="Pfam" id="PF00133">
    <property type="entry name" value="tRNA-synt_1"/>
    <property type="match status" value="1"/>
</dbReference>
<evidence type="ECO:0000313" key="15">
    <source>
        <dbReference type="EMBL" id="RYC74985.1"/>
    </source>
</evidence>
<dbReference type="Gene3D" id="2.170.220.10">
    <property type="match status" value="1"/>
</dbReference>
<dbReference type="Gene3D" id="3.90.740.10">
    <property type="entry name" value="Valyl/Leucyl/Isoleucyl-tRNA synthetase, editing domain"/>
    <property type="match status" value="1"/>
</dbReference>
<dbReference type="SUPFAM" id="SSF50677">
    <property type="entry name" value="ValRS/IleRS/LeuRS editing domain"/>
    <property type="match status" value="1"/>
</dbReference>
<evidence type="ECO:0000256" key="7">
    <source>
        <dbReference type="ARBA" id="ARBA00023146"/>
    </source>
</evidence>
<keyword evidence="5 10" id="KW-0067">ATP-binding</keyword>
<reference evidence="15 16" key="1">
    <citation type="journal article" date="2018" name="bioRxiv">
        <title>Evidence of independent acquisition and adaption of ultra-small bacteria to human hosts across the highly diverse yet reduced genomes of the phylum Saccharibacteria.</title>
        <authorList>
            <person name="McLean J.S."/>
            <person name="Bor B."/>
            <person name="To T.T."/>
            <person name="Liu Q."/>
            <person name="Kearns K.A."/>
            <person name="Solden L.M."/>
            <person name="Wrighton K.C."/>
            <person name="He X."/>
            <person name="Shi W."/>
        </authorList>
    </citation>
    <scope>NUCLEOTIDE SEQUENCE [LARGE SCALE GENOMIC DNA]</scope>
    <source>
        <strain evidence="15 16">TM7_G3_2_Rum_HOT_351B</strain>
    </source>
</reference>
<comment type="similarity">
    <text evidence="10">Belongs to the class-I aminoacyl-tRNA synthetase family.</text>
</comment>
<dbReference type="InterPro" id="IPR009008">
    <property type="entry name" value="Val/Leu/Ile-tRNA-synth_edit"/>
</dbReference>
<dbReference type="InterPro" id="IPR010978">
    <property type="entry name" value="tRNA-bd_arm"/>
</dbReference>
<reference evidence="15 16" key="2">
    <citation type="journal article" date="2020" name="Cell Rep.">
        <title>Acquisition and Adaptation of Ultra-small Parasitic Reduced Genome Bacteria to Mammalian Hosts.</title>
        <authorList>
            <person name="McLean J.S."/>
            <person name="Bor B."/>
            <person name="Kerns K.A."/>
            <person name="Liu Q."/>
            <person name="To T.T."/>
            <person name="Solden L."/>
            <person name="Hendrickson E.L."/>
            <person name="Wrighton K."/>
            <person name="Shi W."/>
            <person name="He X."/>
        </authorList>
    </citation>
    <scope>NUCLEOTIDE SEQUENCE [LARGE SCALE GENOMIC DNA]</scope>
    <source>
        <strain evidence="15 16">TM7_G3_2_Rum_HOT_351B</strain>
    </source>
</reference>
<dbReference type="InterPro" id="IPR002303">
    <property type="entry name" value="Valyl-tRNA_ligase"/>
</dbReference>
<feature type="compositionally biased region" description="Basic and acidic residues" evidence="12">
    <location>
        <begin position="42"/>
        <end position="60"/>
    </location>
</feature>
<dbReference type="SUPFAM" id="SSF52374">
    <property type="entry name" value="Nucleotidylyl transferase"/>
    <property type="match status" value="1"/>
</dbReference>
<dbReference type="Pfam" id="PF08264">
    <property type="entry name" value="Anticodon_1"/>
    <property type="match status" value="1"/>
</dbReference>
<evidence type="ECO:0000256" key="3">
    <source>
        <dbReference type="ARBA" id="ARBA00022598"/>
    </source>
</evidence>
<evidence type="ECO:0000256" key="4">
    <source>
        <dbReference type="ARBA" id="ARBA00022741"/>
    </source>
</evidence>
<dbReference type="Gene3D" id="3.40.50.620">
    <property type="entry name" value="HUPs"/>
    <property type="match status" value="2"/>
</dbReference>
<keyword evidence="2" id="KW-0963">Cytoplasm</keyword>
<comment type="caution">
    <text evidence="15">The sequence shown here is derived from an EMBL/GenBank/DDBJ whole genome shotgun (WGS) entry which is preliminary data.</text>
</comment>
<feature type="region of interest" description="Disordered" evidence="12">
    <location>
        <begin position="29"/>
        <end position="71"/>
    </location>
</feature>
<evidence type="ECO:0000313" key="16">
    <source>
        <dbReference type="Proteomes" id="UP001191019"/>
    </source>
</evidence>
<dbReference type="EMBL" id="PRLM01000002">
    <property type="protein sequence ID" value="RYC74985.1"/>
    <property type="molecule type" value="Genomic_DNA"/>
</dbReference>
<dbReference type="InterPro" id="IPR013155">
    <property type="entry name" value="M/V/L/I-tRNA-synth_anticd-bd"/>
</dbReference>
<dbReference type="InterPro" id="IPR037118">
    <property type="entry name" value="Val-tRNA_synth_C_sf"/>
</dbReference>
<dbReference type="NCBIfam" id="NF004349">
    <property type="entry name" value="PRK05729.1"/>
    <property type="match status" value="1"/>
</dbReference>
<dbReference type="SUPFAM" id="SSF46589">
    <property type="entry name" value="tRNA-binding arm"/>
    <property type="match status" value="1"/>
</dbReference>
<sequence length="933" mass="105569">MKFASSYEPGEYESDIYGAWEASGIFAPPVPTVPVDNDGDGVDDRLAKRPGESSSEDRKLGRAPLSASEEDEFVDRSSYSIVMPPPNANGNLHIGHGLTIALEDSLTRYYRLKGKSTWYIPGADHAGFETWVVYEKNLEKQGHTRFEYSRDELYSRVWNFVAEQRGNMELQLRALGASCSWGDLTFTLDEDVIDRVYTTFEKMWNDGLIYRGEKLVNFCPKHQTAFADIEVEHKDEKGTLWDIAYTYNGGEIIVSTTRPETLFGDAAVAVNPEDQRYKNLIGKTVHLPLTDREIPVIADEHADPEYGTGAVKITPAHDFDDFEVGERHNLPRIKVIAEDGTMVGVPEKYYGLTTAECRKQVLKDLKAADLFRGEKQLVHSVAHCYKCGTVLEPTLKEQWFVDVEKLAATAIKHLEHNEIKFHPESKQKVLINYLKNLKDWNISRQIPWGIAIPMFRRVTDTATDEPDWIFDRRTHLKEIERNGVTYVRDEDTFDTWFSSSHWPIVCTNWSEDNFNPYYPLNVMETGADILFAWVARMIMMGLYVTDEVPFKEVYLHGLLLDAHGQKMSKSKGNVINPMDLVAKYGSDAFRLGILRGRSAGMNQAFSENSVIAGRNLCNKLWNISRLVQSIVDENDELRNSSVEGGAEPGKASISAETPVATGVSDAPRERAILSSYTTDNMGEDWICREINACLSQAENSIKTYRFAEAVEVLYQTIWDKYADWFLESQKIFKNVDLLKKTLETILIALHPFAPFVTEAIWQNLSWTEGFIATTNWPAKLKYDSISAAEFESLISVVSEVRGTCAALPGTNNSKKYSLLYDNDSLVEDNLLLIQALTKVPAINGLDGHPRGLRLALANHELYLDVPEKIVTEYKDALTEKILSVGRELDALNARMANPNYMEKAPEHLVKETEDQIREKESLISRLKTQLNLI</sequence>
<feature type="domain" description="Aminoacyl-tRNA synthetase class Ia" evidence="13">
    <location>
        <begin position="76"/>
        <end position="594"/>
    </location>
</feature>
<evidence type="ECO:0000259" key="13">
    <source>
        <dbReference type="Pfam" id="PF00133"/>
    </source>
</evidence>
<dbReference type="RefSeq" id="WP_129734631.1">
    <property type="nucleotide sequence ID" value="NZ_PRLM01000002.1"/>
</dbReference>
<gene>
    <name evidence="15" type="primary">valS</name>
    <name evidence="15" type="ORF">G3RUM_00265</name>
</gene>
<keyword evidence="3 10" id="KW-0436">Ligase</keyword>
<evidence type="ECO:0000259" key="14">
    <source>
        <dbReference type="Pfam" id="PF08264"/>
    </source>
</evidence>
<proteinExistence type="inferred from homology"/>
<dbReference type="Gene3D" id="1.10.287.380">
    <property type="entry name" value="Valyl-tRNA synthetase, C-terminal domain"/>
    <property type="match status" value="1"/>
</dbReference>
<keyword evidence="16" id="KW-1185">Reference proteome</keyword>
<evidence type="ECO:0000256" key="8">
    <source>
        <dbReference type="ARBA" id="ARBA00047552"/>
    </source>
</evidence>
<dbReference type="CDD" id="cd07962">
    <property type="entry name" value="Anticodon_Ia_Val"/>
    <property type="match status" value="1"/>
</dbReference>
<dbReference type="InterPro" id="IPR001412">
    <property type="entry name" value="aa-tRNA-synth_I_CS"/>
</dbReference>
<evidence type="ECO:0000256" key="1">
    <source>
        <dbReference type="ARBA" id="ARBA00013169"/>
    </source>
</evidence>
<dbReference type="InterPro" id="IPR014729">
    <property type="entry name" value="Rossmann-like_a/b/a_fold"/>
</dbReference>
<evidence type="ECO:0000256" key="12">
    <source>
        <dbReference type="SAM" id="MobiDB-lite"/>
    </source>
</evidence>
<comment type="catalytic activity">
    <reaction evidence="8">
        <text>tRNA(Val) + L-valine + ATP = L-valyl-tRNA(Val) + AMP + diphosphate</text>
        <dbReference type="Rhea" id="RHEA:10704"/>
        <dbReference type="Rhea" id="RHEA-COMP:9672"/>
        <dbReference type="Rhea" id="RHEA-COMP:9708"/>
        <dbReference type="ChEBI" id="CHEBI:30616"/>
        <dbReference type="ChEBI" id="CHEBI:33019"/>
        <dbReference type="ChEBI" id="CHEBI:57762"/>
        <dbReference type="ChEBI" id="CHEBI:78442"/>
        <dbReference type="ChEBI" id="CHEBI:78537"/>
        <dbReference type="ChEBI" id="CHEBI:456215"/>
        <dbReference type="EC" id="6.1.1.9"/>
    </reaction>
</comment>
<evidence type="ECO:0000256" key="10">
    <source>
        <dbReference type="RuleBase" id="RU363035"/>
    </source>
</evidence>
<protein>
    <recommendedName>
        <fullName evidence="1 9">Valine--tRNA ligase</fullName>
        <ecNumber evidence="1 9">6.1.1.9</ecNumber>
    </recommendedName>
</protein>
<name>A0ABY0FQ72_9BACT</name>
<accession>A0ABY0FQ72</accession>
<evidence type="ECO:0000256" key="5">
    <source>
        <dbReference type="ARBA" id="ARBA00022840"/>
    </source>
</evidence>
<dbReference type="Gene3D" id="1.10.730.10">
    <property type="entry name" value="Isoleucyl-tRNA Synthetase, Domain 1"/>
    <property type="match status" value="1"/>
</dbReference>
<keyword evidence="7 10" id="KW-0030">Aminoacyl-tRNA synthetase</keyword>
<dbReference type="PANTHER" id="PTHR11946">
    <property type="entry name" value="VALYL-TRNA SYNTHETASES"/>
    <property type="match status" value="1"/>
</dbReference>
<keyword evidence="4 10" id="KW-0547">Nucleotide-binding</keyword>
<dbReference type="NCBIfam" id="TIGR00422">
    <property type="entry name" value="valS"/>
    <property type="match status" value="1"/>
</dbReference>
<dbReference type="PRINTS" id="PR00986">
    <property type="entry name" value="TRNASYNTHVAL"/>
</dbReference>
<evidence type="ECO:0000256" key="9">
    <source>
        <dbReference type="NCBIfam" id="TIGR00422"/>
    </source>
</evidence>
<dbReference type="PROSITE" id="PS00178">
    <property type="entry name" value="AA_TRNA_LIGASE_I"/>
    <property type="match status" value="1"/>
</dbReference>
<evidence type="ECO:0000256" key="2">
    <source>
        <dbReference type="ARBA" id="ARBA00022490"/>
    </source>
</evidence>
<dbReference type="InterPro" id="IPR009080">
    <property type="entry name" value="tRNAsynth_Ia_anticodon-bd"/>
</dbReference>